<feature type="compositionally biased region" description="Polar residues" evidence="1">
    <location>
        <begin position="70"/>
        <end position="81"/>
    </location>
</feature>
<evidence type="ECO:0000256" key="1">
    <source>
        <dbReference type="SAM" id="MobiDB-lite"/>
    </source>
</evidence>
<feature type="compositionally biased region" description="Low complexity" evidence="1">
    <location>
        <begin position="39"/>
        <end position="52"/>
    </location>
</feature>
<keyword evidence="3" id="KW-1185">Reference proteome</keyword>
<dbReference type="Proteomes" id="UP000054538">
    <property type="component" value="Unassembled WGS sequence"/>
</dbReference>
<dbReference type="EMBL" id="KN830228">
    <property type="protein sequence ID" value="KIK72986.1"/>
    <property type="molecule type" value="Genomic_DNA"/>
</dbReference>
<proteinExistence type="predicted"/>
<accession>A0A0D0CQB4</accession>
<dbReference type="InParanoid" id="A0A0D0CQB4"/>
<sequence length="81" mass="8365">MSPPSSFSPGIGHFRNANCRAKQSTGAAATKDAFRWQGSAPSVTSSLSPSKDPGAETRNFGVTRFGKSGVHSTSFSTASLT</sequence>
<gene>
    <name evidence="2" type="ORF">PAXRUDRAFT_21360</name>
</gene>
<dbReference type="AlphaFoldDB" id="A0A0D0CQB4"/>
<organism evidence="2 3">
    <name type="scientific">Paxillus rubicundulus Ve08.2h10</name>
    <dbReference type="NCBI Taxonomy" id="930991"/>
    <lineage>
        <taxon>Eukaryota</taxon>
        <taxon>Fungi</taxon>
        <taxon>Dikarya</taxon>
        <taxon>Basidiomycota</taxon>
        <taxon>Agaricomycotina</taxon>
        <taxon>Agaricomycetes</taxon>
        <taxon>Agaricomycetidae</taxon>
        <taxon>Boletales</taxon>
        <taxon>Paxilineae</taxon>
        <taxon>Paxillaceae</taxon>
        <taxon>Paxillus</taxon>
    </lineage>
</organism>
<evidence type="ECO:0000313" key="2">
    <source>
        <dbReference type="EMBL" id="KIK72986.1"/>
    </source>
</evidence>
<evidence type="ECO:0000313" key="3">
    <source>
        <dbReference type="Proteomes" id="UP000054538"/>
    </source>
</evidence>
<reference evidence="2 3" key="1">
    <citation type="submission" date="2014-04" db="EMBL/GenBank/DDBJ databases">
        <authorList>
            <consortium name="DOE Joint Genome Institute"/>
            <person name="Kuo A."/>
            <person name="Kohler A."/>
            <person name="Jargeat P."/>
            <person name="Nagy L.G."/>
            <person name="Floudas D."/>
            <person name="Copeland A."/>
            <person name="Barry K.W."/>
            <person name="Cichocki N."/>
            <person name="Veneault-Fourrey C."/>
            <person name="LaButti K."/>
            <person name="Lindquist E.A."/>
            <person name="Lipzen A."/>
            <person name="Lundell T."/>
            <person name="Morin E."/>
            <person name="Murat C."/>
            <person name="Sun H."/>
            <person name="Tunlid A."/>
            <person name="Henrissat B."/>
            <person name="Grigoriev I.V."/>
            <person name="Hibbett D.S."/>
            <person name="Martin F."/>
            <person name="Nordberg H.P."/>
            <person name="Cantor M.N."/>
            <person name="Hua S.X."/>
        </authorList>
    </citation>
    <scope>NUCLEOTIDE SEQUENCE [LARGE SCALE GENOMIC DNA]</scope>
    <source>
        <strain evidence="2 3">Ve08.2h10</strain>
    </source>
</reference>
<reference evidence="3" key="2">
    <citation type="submission" date="2015-01" db="EMBL/GenBank/DDBJ databases">
        <title>Evolutionary Origins and Diversification of the Mycorrhizal Mutualists.</title>
        <authorList>
            <consortium name="DOE Joint Genome Institute"/>
            <consortium name="Mycorrhizal Genomics Consortium"/>
            <person name="Kohler A."/>
            <person name="Kuo A."/>
            <person name="Nagy L.G."/>
            <person name="Floudas D."/>
            <person name="Copeland A."/>
            <person name="Barry K.W."/>
            <person name="Cichocki N."/>
            <person name="Veneault-Fourrey C."/>
            <person name="LaButti K."/>
            <person name="Lindquist E.A."/>
            <person name="Lipzen A."/>
            <person name="Lundell T."/>
            <person name="Morin E."/>
            <person name="Murat C."/>
            <person name="Riley R."/>
            <person name="Ohm R."/>
            <person name="Sun H."/>
            <person name="Tunlid A."/>
            <person name="Henrissat B."/>
            <person name="Grigoriev I.V."/>
            <person name="Hibbett D.S."/>
            <person name="Martin F."/>
        </authorList>
    </citation>
    <scope>NUCLEOTIDE SEQUENCE [LARGE SCALE GENOMIC DNA]</scope>
    <source>
        <strain evidence="3">Ve08.2h10</strain>
    </source>
</reference>
<feature type="region of interest" description="Disordered" evidence="1">
    <location>
        <begin position="1"/>
        <end position="81"/>
    </location>
</feature>
<name>A0A0D0CQB4_9AGAM</name>
<protein>
    <submittedName>
        <fullName evidence="2">Uncharacterized protein</fullName>
    </submittedName>
</protein>
<dbReference type="HOGENOM" id="CLU_2574578_0_0_1"/>